<dbReference type="Proteomes" id="UP000732380">
    <property type="component" value="Unassembled WGS sequence"/>
</dbReference>
<keyword evidence="2" id="KW-1133">Transmembrane helix</keyword>
<evidence type="ECO:0000256" key="2">
    <source>
        <dbReference type="SAM" id="Phobius"/>
    </source>
</evidence>
<protein>
    <submittedName>
        <fullName evidence="3">Uncharacterized protein</fullName>
    </submittedName>
</protein>
<feature type="region of interest" description="Disordered" evidence="1">
    <location>
        <begin position="166"/>
        <end position="187"/>
    </location>
</feature>
<reference evidence="3 4" key="1">
    <citation type="journal article" date="2020" name="bioRxiv">
        <title>Whole genome comparisons of ergot fungi reveals the divergence and evolution of species within the genus Claviceps are the result of varying mechanisms driving genome evolution and host range expansion.</title>
        <authorList>
            <person name="Wyka S.A."/>
            <person name="Mondo S.J."/>
            <person name="Liu M."/>
            <person name="Dettman J."/>
            <person name="Nalam V."/>
            <person name="Broders K.D."/>
        </authorList>
    </citation>
    <scope>NUCLEOTIDE SEQUENCE [LARGE SCALE GENOMIC DNA]</scope>
    <source>
        <strain evidence="3 4">LM576</strain>
    </source>
</reference>
<keyword evidence="2" id="KW-0472">Membrane</keyword>
<dbReference type="AlphaFoldDB" id="A0A9P7PZ14"/>
<feature type="transmembrane region" description="Helical" evidence="2">
    <location>
        <begin position="211"/>
        <end position="232"/>
    </location>
</feature>
<feature type="transmembrane region" description="Helical" evidence="2">
    <location>
        <begin position="324"/>
        <end position="347"/>
    </location>
</feature>
<dbReference type="EMBL" id="SRQM01000240">
    <property type="protein sequence ID" value="KAG6115113.1"/>
    <property type="molecule type" value="Genomic_DNA"/>
</dbReference>
<accession>A0A9P7PZ14</accession>
<dbReference type="Pfam" id="PF10445">
    <property type="entry name" value="DUF2456"/>
    <property type="match status" value="1"/>
</dbReference>
<comment type="caution">
    <text evidence="3">The sequence shown here is derived from an EMBL/GenBank/DDBJ whole genome shotgun (WGS) entry which is preliminary data.</text>
</comment>
<feature type="transmembrane region" description="Helical" evidence="2">
    <location>
        <begin position="252"/>
        <end position="270"/>
    </location>
</feature>
<dbReference type="PANTHER" id="PTHR28297">
    <property type="entry name" value="FUNGAL PROTEIN"/>
    <property type="match status" value="1"/>
</dbReference>
<evidence type="ECO:0000313" key="4">
    <source>
        <dbReference type="Proteomes" id="UP000732380"/>
    </source>
</evidence>
<dbReference type="InterPro" id="IPR018852">
    <property type="entry name" value="DUF2456"/>
</dbReference>
<organism evidence="3 4">
    <name type="scientific">Claviceps humidiphila</name>
    <dbReference type="NCBI Taxonomy" id="1294629"/>
    <lineage>
        <taxon>Eukaryota</taxon>
        <taxon>Fungi</taxon>
        <taxon>Dikarya</taxon>
        <taxon>Ascomycota</taxon>
        <taxon>Pezizomycotina</taxon>
        <taxon>Sordariomycetes</taxon>
        <taxon>Hypocreomycetidae</taxon>
        <taxon>Hypocreales</taxon>
        <taxon>Clavicipitaceae</taxon>
        <taxon>Claviceps</taxon>
    </lineage>
</organism>
<sequence>MVQCGKHGRMDADGTKLLIHRRSSLCFLVTWNDRQSWNRQSWKWKVRVDESVEADASRAASSLNTLRFIDIRAEAICLSVIAWSRSEYFRPRRHFFLPSCLLSLKENKYRVAANNRRWIKRPISSDPRLTALVLKLASTEQVLAAAPTTRLGDGISKHSARNTTRSMRLFTKKQSSNEDVESTADGREKNMVKPSAEFNFGHFLYLLCRDAIPGMVVSAAVNMAISYVMYVVANDGPTVCLFRLPKSLAGDAAVTIVVHCVITWFLKFHLVRNDLRHGLAQPIAFRDDEPLTEEVCWLMFLSPETGEAVEPVRMNSVKWIARHLVRALVFASMVFLAFWPISLVPLILSGDREETDFKYRRIWVPQIYKTTLGGLLGLLTSPIISMLWLMRAGREASVED</sequence>
<evidence type="ECO:0000313" key="3">
    <source>
        <dbReference type="EMBL" id="KAG6115113.1"/>
    </source>
</evidence>
<name>A0A9P7PZ14_9HYPO</name>
<feature type="transmembrane region" description="Helical" evidence="2">
    <location>
        <begin position="367"/>
        <end position="389"/>
    </location>
</feature>
<gene>
    <name evidence="3" type="ORF">E4U13_003047</name>
</gene>
<proteinExistence type="predicted"/>
<keyword evidence="4" id="KW-1185">Reference proteome</keyword>
<dbReference type="PANTHER" id="PTHR28297:SF1">
    <property type="entry name" value="FUNGAL PROTEIN"/>
    <property type="match status" value="1"/>
</dbReference>
<keyword evidence="2" id="KW-0812">Transmembrane</keyword>
<evidence type="ECO:0000256" key="1">
    <source>
        <dbReference type="SAM" id="MobiDB-lite"/>
    </source>
</evidence>